<dbReference type="KEGG" id="pfer:IRI77_28685"/>
<dbReference type="Pfam" id="PF00072">
    <property type="entry name" value="Response_reg"/>
    <property type="match status" value="1"/>
</dbReference>
<keyword evidence="1 2" id="KW-0597">Phosphoprotein</keyword>
<dbReference type="InterPro" id="IPR001789">
    <property type="entry name" value="Sig_transdc_resp-reg_receiver"/>
</dbReference>
<evidence type="ECO:0000256" key="1">
    <source>
        <dbReference type="ARBA" id="ARBA00022553"/>
    </source>
</evidence>
<proteinExistence type="predicted"/>
<feature type="modified residue" description="4-aspartylphosphate" evidence="2">
    <location>
        <position position="55"/>
    </location>
</feature>
<dbReference type="PANTHER" id="PTHR44591">
    <property type="entry name" value="STRESS RESPONSE REGULATOR PROTEIN 1"/>
    <property type="match status" value="1"/>
</dbReference>
<gene>
    <name evidence="4" type="ORF">IRI77_28685</name>
</gene>
<reference evidence="4 5" key="1">
    <citation type="submission" date="2020-10" db="EMBL/GenBank/DDBJ databases">
        <title>Complete genome sequence of Paludibaculum fermentans P105T, a facultatively anaerobic acidobacterium capable of dissimilatory Fe(III) reduction.</title>
        <authorList>
            <person name="Dedysh S.N."/>
            <person name="Beletsky A.V."/>
            <person name="Kulichevskaya I.S."/>
            <person name="Mardanov A.V."/>
            <person name="Ravin N.V."/>
        </authorList>
    </citation>
    <scope>NUCLEOTIDE SEQUENCE [LARGE SCALE GENOMIC DNA]</scope>
    <source>
        <strain evidence="4 5">P105</strain>
    </source>
</reference>
<dbReference type="Gene3D" id="3.40.50.2300">
    <property type="match status" value="1"/>
</dbReference>
<feature type="domain" description="Response regulatory" evidence="3">
    <location>
        <begin position="6"/>
        <end position="122"/>
    </location>
</feature>
<dbReference type="SMART" id="SM00448">
    <property type="entry name" value="REC"/>
    <property type="match status" value="1"/>
</dbReference>
<dbReference type="GO" id="GO:0000160">
    <property type="term" value="P:phosphorelay signal transduction system"/>
    <property type="evidence" value="ECO:0007669"/>
    <property type="project" value="InterPro"/>
</dbReference>
<evidence type="ECO:0000313" key="5">
    <source>
        <dbReference type="Proteomes" id="UP000593892"/>
    </source>
</evidence>
<dbReference type="PANTHER" id="PTHR44591:SF25">
    <property type="entry name" value="CHEMOTAXIS TWO-COMPONENT RESPONSE REGULATOR"/>
    <property type="match status" value="1"/>
</dbReference>
<evidence type="ECO:0000259" key="3">
    <source>
        <dbReference type="PROSITE" id="PS50110"/>
    </source>
</evidence>
<dbReference type="SUPFAM" id="SSF52172">
    <property type="entry name" value="CheY-like"/>
    <property type="match status" value="1"/>
</dbReference>
<organism evidence="4 5">
    <name type="scientific">Paludibaculum fermentans</name>
    <dbReference type="NCBI Taxonomy" id="1473598"/>
    <lineage>
        <taxon>Bacteria</taxon>
        <taxon>Pseudomonadati</taxon>
        <taxon>Acidobacteriota</taxon>
        <taxon>Terriglobia</taxon>
        <taxon>Bryobacterales</taxon>
        <taxon>Bryobacteraceae</taxon>
        <taxon>Paludibaculum</taxon>
    </lineage>
</organism>
<keyword evidence="5" id="KW-1185">Reference proteome</keyword>
<dbReference type="InterPro" id="IPR050595">
    <property type="entry name" value="Bact_response_regulator"/>
</dbReference>
<dbReference type="PROSITE" id="PS50110">
    <property type="entry name" value="RESPONSE_REGULATORY"/>
    <property type="match status" value="1"/>
</dbReference>
<accession>A0A7S7NN84</accession>
<dbReference type="EMBL" id="CP063849">
    <property type="protein sequence ID" value="QOY86731.1"/>
    <property type="molecule type" value="Genomic_DNA"/>
</dbReference>
<dbReference type="AlphaFoldDB" id="A0A7S7NN84"/>
<sequence length="125" mass="14138">MDTKQTILIVDDSEFVRNYHSYILEQAEFRVVTAVDGSDGLEQLYTHSCDLVITDINMTNMDGYEFIRRVRANGKYRSLPIIIASTESDGKDKLKGFEAGANLYIVKPCAPEVMVENIRMILRAA</sequence>
<evidence type="ECO:0000313" key="4">
    <source>
        <dbReference type="EMBL" id="QOY86731.1"/>
    </source>
</evidence>
<name>A0A7S7NN84_PALFE</name>
<dbReference type="Proteomes" id="UP000593892">
    <property type="component" value="Chromosome"/>
</dbReference>
<evidence type="ECO:0000256" key="2">
    <source>
        <dbReference type="PROSITE-ProRule" id="PRU00169"/>
    </source>
</evidence>
<dbReference type="InterPro" id="IPR011006">
    <property type="entry name" value="CheY-like_superfamily"/>
</dbReference>
<protein>
    <submittedName>
        <fullName evidence="4">Response regulator</fullName>
    </submittedName>
</protein>
<dbReference type="RefSeq" id="WP_194448400.1">
    <property type="nucleotide sequence ID" value="NZ_CP063849.1"/>
</dbReference>